<name>A0ACB5UQ30_9FIRM</name>
<evidence type="ECO:0000313" key="1">
    <source>
        <dbReference type="EMBL" id="GMQ64891.1"/>
    </source>
</evidence>
<keyword evidence="2" id="KW-1185">Reference proteome</keyword>
<dbReference type="Proteomes" id="UP001374599">
    <property type="component" value="Unassembled WGS sequence"/>
</dbReference>
<sequence length="308" mass="33643">MGKTAFLFPGQGAQYLGMGKEIANNYESSKKIFQIASEALGFDIEEICNEKEDVLNNTEYTQPAILTTTIAILEAVKEHGLKADVVAGLSLGEYSALVANEAMDFKEAVSLVRKRGKYMEEAVPEGKGSMAAVLGLEPCTVEEICDGIDGMVMPANYNCPGQIVIAGEVEALNIACEKLEEAGAKRVIKLNVSGPFHTPMLNPAAEKLEKELEDINIVKNNIPYITNVTADYVDDYNNVKSLLTKQVVSPVRWEETINRMIDDGVDTFIEIGPGKTLSSFVKKIDRTKKIVNIQDMKTLSKAIKSIEG</sequence>
<proteinExistence type="predicted"/>
<reference evidence="1" key="1">
    <citation type="submission" date="2023-09" db="EMBL/GenBank/DDBJ databases">
        <title>Vallitalea sediminicola and Vallitalea maricola sp. nov., anaerobic bacteria isolated from marine sediment.</title>
        <authorList>
            <person name="Hirano S."/>
            <person name="Maeda A."/>
            <person name="Terahara T."/>
            <person name="Mori K."/>
            <person name="Hamada M."/>
            <person name="Matsumoto R."/>
            <person name="Kobayashi T."/>
        </authorList>
    </citation>
    <scope>NUCLEOTIDE SEQUENCE</scope>
    <source>
        <strain evidence="1">AN17-2</strain>
    </source>
</reference>
<organism evidence="1 2">
    <name type="scientific">Vallitalea maricola</name>
    <dbReference type="NCBI Taxonomy" id="3074433"/>
    <lineage>
        <taxon>Bacteria</taxon>
        <taxon>Bacillati</taxon>
        <taxon>Bacillota</taxon>
        <taxon>Clostridia</taxon>
        <taxon>Lachnospirales</taxon>
        <taxon>Vallitaleaceae</taxon>
        <taxon>Vallitalea</taxon>
    </lineage>
</organism>
<protein>
    <submittedName>
        <fullName evidence="1">ACP S-malonyltransferase</fullName>
    </submittedName>
</protein>
<gene>
    <name evidence="1" type="primary">fabD</name>
    <name evidence="1" type="ORF">AN2V17_41310</name>
</gene>
<comment type="caution">
    <text evidence="1">The sequence shown here is derived from an EMBL/GenBank/DDBJ whole genome shotgun (WGS) entry which is preliminary data.</text>
</comment>
<evidence type="ECO:0000313" key="2">
    <source>
        <dbReference type="Proteomes" id="UP001374599"/>
    </source>
</evidence>
<accession>A0ACB5UQ30</accession>
<dbReference type="EMBL" id="BTPU01000085">
    <property type="protein sequence ID" value="GMQ64891.1"/>
    <property type="molecule type" value="Genomic_DNA"/>
</dbReference>